<proteinExistence type="predicted"/>
<feature type="transmembrane region" description="Helical" evidence="1">
    <location>
        <begin position="93"/>
        <end position="110"/>
    </location>
</feature>
<keyword evidence="3" id="KW-1185">Reference proteome</keyword>
<feature type="transmembrane region" description="Helical" evidence="1">
    <location>
        <begin position="65"/>
        <end position="87"/>
    </location>
</feature>
<dbReference type="EMBL" id="ABIL02000004">
    <property type="protein sequence ID" value="EDS73346.1"/>
    <property type="molecule type" value="Genomic_DNA"/>
</dbReference>
<keyword evidence="1" id="KW-0812">Transmembrane</keyword>
<keyword evidence="1" id="KW-0472">Membrane</keyword>
<reference evidence="2" key="1">
    <citation type="submission" date="2008-01" db="EMBL/GenBank/DDBJ databases">
        <authorList>
            <person name="Fulton L."/>
            <person name="Clifton S."/>
            <person name="Fulton B."/>
            <person name="Xu J."/>
            <person name="Minx P."/>
            <person name="Pepin K.H."/>
            <person name="Johnson M."/>
            <person name="Thiruvilangam P."/>
            <person name="Bhonagiri V."/>
            <person name="Nash W.E."/>
            <person name="Mardis E.R."/>
            <person name="Wilson R.K."/>
        </authorList>
    </citation>
    <scope>NUCLEOTIDE SEQUENCE [LARGE SCALE GENOMIC DNA]</scope>
    <source>
        <strain evidence="2">DSM 17244</strain>
    </source>
</reference>
<dbReference type="Proteomes" id="UP000005178">
    <property type="component" value="Unassembled WGS sequence"/>
</dbReference>
<keyword evidence="1" id="KW-1133">Transmembrane helix</keyword>
<name>B1C661_9FIRM</name>
<comment type="caution">
    <text evidence="2">The sequence shown here is derived from an EMBL/GenBank/DDBJ whole genome shotgun (WGS) entry which is preliminary data.</text>
</comment>
<organism evidence="2 3">
    <name type="scientific">Anaerofustis stercorihominis DSM 17244</name>
    <dbReference type="NCBI Taxonomy" id="445971"/>
    <lineage>
        <taxon>Bacteria</taxon>
        <taxon>Bacillati</taxon>
        <taxon>Bacillota</taxon>
        <taxon>Clostridia</taxon>
        <taxon>Eubacteriales</taxon>
        <taxon>Eubacteriaceae</taxon>
        <taxon>Anaerofustis</taxon>
    </lineage>
</organism>
<evidence type="ECO:0000256" key="1">
    <source>
        <dbReference type="SAM" id="Phobius"/>
    </source>
</evidence>
<dbReference type="AlphaFoldDB" id="B1C661"/>
<feature type="transmembrane region" description="Helical" evidence="1">
    <location>
        <begin position="33"/>
        <end position="53"/>
    </location>
</feature>
<accession>B1C661</accession>
<reference evidence="2" key="2">
    <citation type="submission" date="2013-08" db="EMBL/GenBank/DDBJ databases">
        <title>Draft genome sequence of Anaerofustis stercorihominis (DSM 17244).</title>
        <authorList>
            <person name="Sudarsanam P."/>
            <person name="Ley R."/>
            <person name="Guruge J."/>
            <person name="Turnbaugh P.J."/>
            <person name="Mahowald M."/>
            <person name="Liep D."/>
            <person name="Gordon J."/>
        </authorList>
    </citation>
    <scope>NUCLEOTIDE SEQUENCE</scope>
    <source>
        <strain evidence="2">DSM 17244</strain>
    </source>
</reference>
<dbReference type="HOGENOM" id="CLU_2153047_0_0_9"/>
<evidence type="ECO:0000313" key="2">
    <source>
        <dbReference type="EMBL" id="EDS73346.1"/>
    </source>
</evidence>
<dbReference type="STRING" id="445971.ANASTE_00201"/>
<evidence type="ECO:0000313" key="3">
    <source>
        <dbReference type="Proteomes" id="UP000005178"/>
    </source>
</evidence>
<sequence length="111" mass="13589">MILPVYLIFFIPYFKTKLDYYYGRFLMTMQVRYFMDVIVGITASVFIFILIKNYNEFKQEKINKIILISAFILLSILWCLSIFRVVYYFFNPYTLFFMIGLYSFMLINEIY</sequence>
<gene>
    <name evidence="2" type="ORF">ANASTE_00201</name>
</gene>
<protein>
    <submittedName>
        <fullName evidence="2">Uncharacterized protein</fullName>
    </submittedName>
</protein>